<keyword evidence="3" id="KW-0966">Cell projection</keyword>
<evidence type="ECO:0000313" key="8">
    <source>
        <dbReference type="Proteomes" id="UP001566132"/>
    </source>
</evidence>
<evidence type="ECO:0000313" key="7">
    <source>
        <dbReference type="EMBL" id="KAL1517096.1"/>
    </source>
</evidence>
<dbReference type="GO" id="GO:0005929">
    <property type="term" value="C:cilium"/>
    <property type="evidence" value="ECO:0007669"/>
    <property type="project" value="UniProtKB-SubCell"/>
</dbReference>
<keyword evidence="2 4" id="KW-0175">Coiled coil</keyword>
<dbReference type="EMBL" id="JBDJPC010000001">
    <property type="protein sequence ID" value="KAL1517096.1"/>
    <property type="molecule type" value="Genomic_DNA"/>
</dbReference>
<dbReference type="AlphaFoldDB" id="A0ABD1FCT3"/>
<evidence type="ECO:0000256" key="1">
    <source>
        <dbReference type="ARBA" id="ARBA00004138"/>
    </source>
</evidence>
<feature type="region of interest" description="Disordered" evidence="5">
    <location>
        <begin position="78"/>
        <end position="112"/>
    </location>
</feature>
<protein>
    <recommendedName>
        <fullName evidence="6">CCDC113/CCDC96 coiled-coil domain-containing protein</fullName>
    </recommendedName>
</protein>
<reference evidence="7 8" key="1">
    <citation type="submission" date="2024-05" db="EMBL/GenBank/DDBJ databases">
        <title>Genetic variation in Jamaican populations of the coffee berry borer (Hypothenemus hampei).</title>
        <authorList>
            <person name="Errbii M."/>
            <person name="Myrie A."/>
        </authorList>
    </citation>
    <scope>NUCLEOTIDE SEQUENCE [LARGE SCALE GENOMIC DNA]</scope>
    <source>
        <strain evidence="7">JA-Hopewell-2020-01-JO</strain>
        <tissue evidence="7">Whole body</tissue>
    </source>
</reference>
<dbReference type="Proteomes" id="UP001566132">
    <property type="component" value="Unassembled WGS sequence"/>
</dbReference>
<evidence type="ECO:0000259" key="6">
    <source>
        <dbReference type="Pfam" id="PF13870"/>
    </source>
</evidence>
<dbReference type="PANTHER" id="PTHR15654:SF1">
    <property type="entry name" value="COILED-COIL DOMAIN-CONTAINING PROTEIN 96"/>
    <property type="match status" value="1"/>
</dbReference>
<evidence type="ECO:0000256" key="5">
    <source>
        <dbReference type="SAM" id="MobiDB-lite"/>
    </source>
</evidence>
<dbReference type="Pfam" id="PF13870">
    <property type="entry name" value="CCDC113_CCDC96_CC"/>
    <property type="match status" value="1"/>
</dbReference>
<accession>A0ABD1FCT3</accession>
<feature type="coiled-coil region" evidence="4">
    <location>
        <begin position="375"/>
        <end position="465"/>
    </location>
</feature>
<keyword evidence="8" id="KW-1185">Reference proteome</keyword>
<dbReference type="PANTHER" id="PTHR15654">
    <property type="entry name" value="COILED-COIL DOMAIN-CONTAINING PROTEIN 113-RELATED"/>
    <property type="match status" value="1"/>
</dbReference>
<evidence type="ECO:0000256" key="2">
    <source>
        <dbReference type="ARBA" id="ARBA00023054"/>
    </source>
</evidence>
<dbReference type="InterPro" id="IPR051885">
    <property type="entry name" value="CC_CF"/>
</dbReference>
<dbReference type="InterPro" id="IPR025254">
    <property type="entry name" value="CCDC113/CCDC96_CC"/>
</dbReference>
<gene>
    <name evidence="7" type="ORF">ABEB36_000904</name>
</gene>
<feature type="domain" description="CCDC113/CCDC96 coiled-coil" evidence="6">
    <location>
        <begin position="337"/>
        <end position="493"/>
    </location>
</feature>
<proteinExistence type="predicted"/>
<name>A0ABD1FCT3_HYPHA</name>
<comment type="subcellular location">
    <subcellularLocation>
        <location evidence="1">Cell projection</location>
        <location evidence="1">Cilium</location>
    </subcellularLocation>
</comment>
<comment type="caution">
    <text evidence="7">The sequence shown here is derived from an EMBL/GenBank/DDBJ whole genome shotgun (WGS) entry which is preliminary data.</text>
</comment>
<sequence>MEDLNLPRNSKRVFFENETPQVNEQFENLMIENFDNEESHEELDEKKRILISSAVEIKNESFIADQVEEIFGEIQGMKEGEREEEQGESSKLEGLQKPLEVEKSKPTTSSLSSSTNQLLLQVDVEDYSPVALRHLSLEHSKRKSIHYRLESRIESKEQEDFAEFFDLDLSHGLVVLESFDDLEEESESTPVIEEAPGLDREFYYAKYLVLMTELPSIRIRNNILQKKIVLYLKRRKIVGIHKDSDYPLDQIKKYRQKLNAYEELININEYKKMTTNAEISNLQSKRDEKDVELKNLFEAMQNREKTIGYRLIYTKTGNEISDKLVDSLIRRQAIQLKQVSSMRLLFIKLKDMVQEKLDKIEEVDIIENNLHLGNYEQLKIKNRDYSDKIEERDEQLTILRNRCQNTIQILAHLREKSNALDVDLDDLKDNLAIAADIAKEYREKLAEIKRIRDRYRNQTNRLKEESGLLFKSNFLCDMEISQKDIVEIEDELAKNMGEVERKKNLVRILRKRMGLLMDEAKIKHTTLIRKNKMKTNVVGKCNNTGKKKLNVYDREPCLYMPTIIQSAFDDLVKIKPSPSVKNRKK</sequence>
<evidence type="ECO:0000256" key="4">
    <source>
        <dbReference type="SAM" id="Coils"/>
    </source>
</evidence>
<evidence type="ECO:0000256" key="3">
    <source>
        <dbReference type="ARBA" id="ARBA00023273"/>
    </source>
</evidence>
<organism evidence="7 8">
    <name type="scientific">Hypothenemus hampei</name>
    <name type="common">Coffee berry borer</name>
    <dbReference type="NCBI Taxonomy" id="57062"/>
    <lineage>
        <taxon>Eukaryota</taxon>
        <taxon>Metazoa</taxon>
        <taxon>Ecdysozoa</taxon>
        <taxon>Arthropoda</taxon>
        <taxon>Hexapoda</taxon>
        <taxon>Insecta</taxon>
        <taxon>Pterygota</taxon>
        <taxon>Neoptera</taxon>
        <taxon>Endopterygota</taxon>
        <taxon>Coleoptera</taxon>
        <taxon>Polyphaga</taxon>
        <taxon>Cucujiformia</taxon>
        <taxon>Curculionidae</taxon>
        <taxon>Scolytinae</taxon>
        <taxon>Hypothenemus</taxon>
    </lineage>
</organism>